<proteinExistence type="predicted"/>
<gene>
    <name evidence="2" type="primary">LOC142168886</name>
</gene>
<organism evidence="1 2">
    <name type="scientific">Nicotiana tabacum</name>
    <name type="common">Common tobacco</name>
    <dbReference type="NCBI Taxonomy" id="4097"/>
    <lineage>
        <taxon>Eukaryota</taxon>
        <taxon>Viridiplantae</taxon>
        <taxon>Streptophyta</taxon>
        <taxon>Embryophyta</taxon>
        <taxon>Tracheophyta</taxon>
        <taxon>Spermatophyta</taxon>
        <taxon>Magnoliopsida</taxon>
        <taxon>eudicotyledons</taxon>
        <taxon>Gunneridae</taxon>
        <taxon>Pentapetalae</taxon>
        <taxon>asterids</taxon>
        <taxon>lamiids</taxon>
        <taxon>Solanales</taxon>
        <taxon>Solanaceae</taxon>
        <taxon>Nicotianoideae</taxon>
        <taxon>Nicotianeae</taxon>
        <taxon>Nicotiana</taxon>
    </lineage>
</organism>
<keyword evidence="1" id="KW-1185">Reference proteome</keyword>
<reference evidence="1" key="1">
    <citation type="journal article" date="2014" name="Nat. Commun.">
        <title>The tobacco genome sequence and its comparison with those of tomato and potato.</title>
        <authorList>
            <person name="Sierro N."/>
            <person name="Battey J.N."/>
            <person name="Ouadi S."/>
            <person name="Bakaher N."/>
            <person name="Bovet L."/>
            <person name="Willig A."/>
            <person name="Goepfert S."/>
            <person name="Peitsch M.C."/>
            <person name="Ivanov N.V."/>
        </authorList>
    </citation>
    <scope>NUCLEOTIDE SEQUENCE [LARGE SCALE GENOMIC DNA]</scope>
</reference>
<dbReference type="RefSeq" id="XP_075086156.1">
    <property type="nucleotide sequence ID" value="XM_075230055.1"/>
</dbReference>
<reference evidence="2" key="2">
    <citation type="submission" date="2025-08" db="UniProtKB">
        <authorList>
            <consortium name="RefSeq"/>
        </authorList>
    </citation>
    <scope>IDENTIFICATION</scope>
    <source>
        <tissue evidence="2">Leaf</tissue>
    </source>
</reference>
<name>A0AC58SME4_TOBAC</name>
<dbReference type="Proteomes" id="UP000790787">
    <property type="component" value="Chromosome 14"/>
</dbReference>
<accession>A0AC58SME4</accession>
<evidence type="ECO:0000313" key="2">
    <source>
        <dbReference type="RefSeq" id="XP_075086156.1"/>
    </source>
</evidence>
<sequence length="317" mass="36380">MEKDFTEEAYYSGFLITHIIAITEETKDLSKLFVRELVGSFHKKSDEWHVYNTGTNYICGDKKVFISINPKPTSKVRMRSGALLDAKDKGINSINTKMSSKEIHDVLYVPGSGPNFLINGQLMKNGNSLLFRNGLCKIYDKNEPNQVIVKEVLESKCIIGTNPYKHLLTNEDCILGKPKRFKAFVEKQKGCNIKTICSDRRGEYISREFEEHCRIKGIGKQLKARYNPEQNGIFERKNITIIEMARIMMNEKGLPKGREFFYISLDVPSQEEEEEDVPQGGEISDSEDEESPPRGTRMLSDIYQRCNFACIEIENYE</sequence>
<evidence type="ECO:0000313" key="1">
    <source>
        <dbReference type="Proteomes" id="UP000790787"/>
    </source>
</evidence>
<protein>
    <submittedName>
        <fullName evidence="2">Uncharacterized protein LOC142168886</fullName>
    </submittedName>
</protein>